<protein>
    <submittedName>
        <fullName evidence="1">Partner of bursicon</fullName>
    </submittedName>
</protein>
<dbReference type="GO" id="GO:0005184">
    <property type="term" value="F:neuropeptide hormone activity"/>
    <property type="evidence" value="ECO:0007669"/>
    <property type="project" value="InterPro"/>
</dbReference>
<dbReference type="PANTHER" id="PTHR41151">
    <property type="entry name" value="PARTNER OF BURSICON"/>
    <property type="match status" value="1"/>
</dbReference>
<dbReference type="GO" id="GO:0001664">
    <property type="term" value="F:G protein-coupled receptor binding"/>
    <property type="evidence" value="ECO:0007669"/>
    <property type="project" value="InterPro"/>
</dbReference>
<dbReference type="GO" id="GO:0007186">
    <property type="term" value="P:G protein-coupled receptor signaling pathway"/>
    <property type="evidence" value="ECO:0007669"/>
    <property type="project" value="TreeGrafter"/>
</dbReference>
<dbReference type="Proteomes" id="UP001233172">
    <property type="component" value="Unassembled WGS sequence"/>
</dbReference>
<gene>
    <name evidence="1" type="ORF">Bpfe_024087</name>
</gene>
<reference evidence="1" key="1">
    <citation type="journal article" date="2023" name="PLoS Negl. Trop. Dis.">
        <title>A genome sequence for Biomphalaria pfeifferi, the major vector snail for the human-infecting parasite Schistosoma mansoni.</title>
        <authorList>
            <person name="Bu L."/>
            <person name="Lu L."/>
            <person name="Laidemitt M.R."/>
            <person name="Zhang S.M."/>
            <person name="Mutuku M."/>
            <person name="Mkoji G."/>
            <person name="Steinauer M."/>
            <person name="Loker E.S."/>
        </authorList>
    </citation>
    <scope>NUCLEOTIDE SEQUENCE</scope>
    <source>
        <strain evidence="1">KasaAsao</strain>
    </source>
</reference>
<organism evidence="1 2">
    <name type="scientific">Biomphalaria pfeifferi</name>
    <name type="common">Bloodfluke planorb</name>
    <name type="synonym">Freshwater snail</name>
    <dbReference type="NCBI Taxonomy" id="112525"/>
    <lineage>
        <taxon>Eukaryota</taxon>
        <taxon>Metazoa</taxon>
        <taxon>Spiralia</taxon>
        <taxon>Lophotrochozoa</taxon>
        <taxon>Mollusca</taxon>
        <taxon>Gastropoda</taxon>
        <taxon>Heterobranchia</taxon>
        <taxon>Euthyneura</taxon>
        <taxon>Panpulmonata</taxon>
        <taxon>Hygrophila</taxon>
        <taxon>Lymnaeoidea</taxon>
        <taxon>Planorbidae</taxon>
        <taxon>Biomphalaria</taxon>
    </lineage>
</organism>
<sequence length="151" mass="16630">MFLVLTPSFVLVPDMVFSYSDLAHFWTVLVSLSLFPHLVFTSSNDDCQLLQSTVPIARVTTALNLGYPVPVVCSGDVTLNKCEGTCESSVSPSVTTHPGFKKNCRCCKETSTTTKEVYLPICVHNGKIYPDYQHKIWVKEITGCQCQACTG</sequence>
<dbReference type="InterPro" id="IPR029034">
    <property type="entry name" value="Cystine-knot_cytokine"/>
</dbReference>
<dbReference type="GO" id="GO:0031395">
    <property type="term" value="C:bursicon neuropeptide hormone complex"/>
    <property type="evidence" value="ECO:0007669"/>
    <property type="project" value="InterPro"/>
</dbReference>
<evidence type="ECO:0000313" key="1">
    <source>
        <dbReference type="EMBL" id="KAK0046439.1"/>
    </source>
</evidence>
<proteinExistence type="predicted"/>
<comment type="caution">
    <text evidence="1">The sequence shown here is derived from an EMBL/GenBank/DDBJ whole genome shotgun (WGS) entry which is preliminary data.</text>
</comment>
<reference evidence="1" key="2">
    <citation type="submission" date="2023-04" db="EMBL/GenBank/DDBJ databases">
        <authorList>
            <person name="Bu L."/>
            <person name="Lu L."/>
            <person name="Laidemitt M.R."/>
            <person name="Zhang S.M."/>
            <person name="Mutuku M."/>
            <person name="Mkoji G."/>
            <person name="Steinauer M."/>
            <person name="Loker E.S."/>
        </authorList>
    </citation>
    <scope>NUCLEOTIDE SEQUENCE</scope>
    <source>
        <strain evidence="1">KasaAsao</strain>
        <tissue evidence="1">Whole Snail</tissue>
    </source>
</reference>
<keyword evidence="2" id="KW-1185">Reference proteome</keyword>
<dbReference type="PANTHER" id="PTHR41151:SF1">
    <property type="entry name" value="PARTNER OF BURSICON"/>
    <property type="match status" value="1"/>
</dbReference>
<accession>A0AAD8B1M7</accession>
<evidence type="ECO:0000313" key="2">
    <source>
        <dbReference type="Proteomes" id="UP001233172"/>
    </source>
</evidence>
<dbReference type="Gene3D" id="2.10.90.10">
    <property type="entry name" value="Cystine-knot cytokines"/>
    <property type="match status" value="1"/>
</dbReference>
<dbReference type="AlphaFoldDB" id="A0AAD8B1M7"/>
<name>A0AAD8B1M7_BIOPF</name>
<dbReference type="EMBL" id="JASAOG010000165">
    <property type="protein sequence ID" value="KAK0046439.1"/>
    <property type="molecule type" value="Genomic_DNA"/>
</dbReference>
<dbReference type="InterPro" id="IPR034441">
    <property type="entry name" value="Bursicon_suB"/>
</dbReference>